<gene>
    <name evidence="7" type="ORF">DRJ33_08375</name>
</gene>
<dbReference type="SUPFAM" id="SSF53613">
    <property type="entry name" value="Ribokinase-like"/>
    <property type="match status" value="1"/>
</dbReference>
<protein>
    <recommendedName>
        <fullName evidence="6">Carbohydrate kinase PfkB domain-containing protein</fullName>
    </recommendedName>
</protein>
<evidence type="ECO:0000256" key="3">
    <source>
        <dbReference type="ARBA" id="ARBA00022741"/>
    </source>
</evidence>
<organism evidence="7 8">
    <name type="scientific">Thermoproteota archaeon</name>
    <dbReference type="NCBI Taxonomy" id="2056631"/>
    <lineage>
        <taxon>Archaea</taxon>
        <taxon>Thermoproteota</taxon>
    </lineage>
</organism>
<comment type="similarity">
    <text evidence="1">Belongs to the carbohydrate kinase PfkB family.</text>
</comment>
<dbReference type="InterPro" id="IPR029056">
    <property type="entry name" value="Ribokinase-like"/>
</dbReference>
<keyword evidence="4" id="KW-0418">Kinase</keyword>
<dbReference type="Gene3D" id="3.40.1190.20">
    <property type="match status" value="1"/>
</dbReference>
<dbReference type="PANTHER" id="PTHR43085">
    <property type="entry name" value="HEXOKINASE FAMILY MEMBER"/>
    <property type="match status" value="1"/>
</dbReference>
<evidence type="ECO:0000313" key="7">
    <source>
        <dbReference type="EMBL" id="RLE49326.1"/>
    </source>
</evidence>
<evidence type="ECO:0000256" key="1">
    <source>
        <dbReference type="ARBA" id="ARBA00010688"/>
    </source>
</evidence>
<evidence type="ECO:0000256" key="2">
    <source>
        <dbReference type="ARBA" id="ARBA00022679"/>
    </source>
</evidence>
<evidence type="ECO:0000256" key="5">
    <source>
        <dbReference type="ARBA" id="ARBA00022840"/>
    </source>
</evidence>
<dbReference type="Pfam" id="PF00294">
    <property type="entry name" value="PfkB"/>
    <property type="match status" value="1"/>
</dbReference>
<comment type="caution">
    <text evidence="7">The sequence shown here is derived from an EMBL/GenBank/DDBJ whole genome shotgun (WGS) entry which is preliminary data.</text>
</comment>
<keyword evidence="3" id="KW-0547">Nucleotide-binding</keyword>
<dbReference type="Proteomes" id="UP000272051">
    <property type="component" value="Unassembled WGS sequence"/>
</dbReference>
<keyword evidence="5" id="KW-0067">ATP-binding</keyword>
<dbReference type="InterPro" id="IPR050306">
    <property type="entry name" value="PfkB_Carbo_kinase"/>
</dbReference>
<sequence length="295" mass="31393">MEGVSLASSFIASAGGVVGNALSGLARLGVSVGFVGKLGDDKWARQLLAAFLRDGVDFSKVVFSEGGKTEVVSVTVDEYGERCFVVFLGSILELMPEEVDLKYVKSASIFLTDGIPLETALYVANEVKKAGVKVFFTPAAPPNLYEAFLRGSKQNFMKLMLLSDVFSTSFHIASAITNCSSDEEAVRSLHDLIPQASIAITTGSKGCTTYYNSTIEQVGAFKVDVVDTTGAGDAFNVGLLYGLLKGLDFRTSALLGNAIAAIKCTRFGARDGLPNLSQLRDFLSSRGFRDLASMV</sequence>
<accession>A0A497EQC4</accession>
<proteinExistence type="inferred from homology"/>
<evidence type="ECO:0000313" key="8">
    <source>
        <dbReference type="Proteomes" id="UP000272051"/>
    </source>
</evidence>
<evidence type="ECO:0000259" key="6">
    <source>
        <dbReference type="Pfam" id="PF00294"/>
    </source>
</evidence>
<dbReference type="PROSITE" id="PS00584">
    <property type="entry name" value="PFKB_KINASES_2"/>
    <property type="match status" value="1"/>
</dbReference>
<dbReference type="EMBL" id="QMQX01000217">
    <property type="protein sequence ID" value="RLE49326.1"/>
    <property type="molecule type" value="Genomic_DNA"/>
</dbReference>
<feature type="domain" description="Carbohydrate kinase PfkB" evidence="6">
    <location>
        <begin position="6"/>
        <end position="275"/>
    </location>
</feature>
<dbReference type="InterPro" id="IPR011611">
    <property type="entry name" value="PfkB_dom"/>
</dbReference>
<name>A0A497EQC4_9CREN</name>
<dbReference type="AlphaFoldDB" id="A0A497EQC4"/>
<dbReference type="InterPro" id="IPR002173">
    <property type="entry name" value="Carboh/pur_kinase_PfkB_CS"/>
</dbReference>
<keyword evidence="2" id="KW-0808">Transferase</keyword>
<evidence type="ECO:0000256" key="4">
    <source>
        <dbReference type="ARBA" id="ARBA00022777"/>
    </source>
</evidence>
<dbReference type="GO" id="GO:0016301">
    <property type="term" value="F:kinase activity"/>
    <property type="evidence" value="ECO:0007669"/>
    <property type="project" value="UniProtKB-KW"/>
</dbReference>
<dbReference type="GO" id="GO:0005524">
    <property type="term" value="F:ATP binding"/>
    <property type="evidence" value="ECO:0007669"/>
    <property type="project" value="UniProtKB-KW"/>
</dbReference>
<dbReference type="PANTHER" id="PTHR43085:SF1">
    <property type="entry name" value="PSEUDOURIDINE KINASE-RELATED"/>
    <property type="match status" value="1"/>
</dbReference>
<reference evidence="7 8" key="1">
    <citation type="submission" date="2018-06" db="EMBL/GenBank/DDBJ databases">
        <title>Extensive metabolic versatility and redundancy in microbially diverse, dynamic hydrothermal sediments.</title>
        <authorList>
            <person name="Dombrowski N."/>
            <person name="Teske A."/>
            <person name="Baker B.J."/>
        </authorList>
    </citation>
    <scope>NUCLEOTIDE SEQUENCE [LARGE SCALE GENOMIC DNA]</scope>
    <source>
        <strain evidence="7">B34_G17</strain>
    </source>
</reference>